<dbReference type="PROSITE" id="PS00108">
    <property type="entry name" value="PROTEIN_KINASE_ST"/>
    <property type="match status" value="1"/>
</dbReference>
<comment type="similarity">
    <text evidence="1">Belongs to the protein kinase superfamily. STE Ser/Thr protein kinase family. STE20 subfamily.</text>
</comment>
<reference evidence="15" key="1">
    <citation type="submission" date="2025-08" db="UniProtKB">
        <authorList>
            <consortium name="Ensembl"/>
        </authorList>
    </citation>
    <scope>IDENTIFICATION</scope>
</reference>
<feature type="compositionally biased region" description="Basic and acidic residues" evidence="13">
    <location>
        <begin position="364"/>
        <end position="380"/>
    </location>
</feature>
<evidence type="ECO:0000256" key="8">
    <source>
        <dbReference type="ARBA" id="ARBA00022840"/>
    </source>
</evidence>
<feature type="region of interest" description="Disordered" evidence="13">
    <location>
        <begin position="317"/>
        <end position="343"/>
    </location>
</feature>
<dbReference type="Pfam" id="PF12474">
    <property type="entry name" value="PKK"/>
    <property type="match status" value="2"/>
</dbReference>
<dbReference type="FunFam" id="1.10.510.10:FF:000081">
    <property type="entry name" value="STE20-like serine/threonine-protein kinase"/>
    <property type="match status" value="1"/>
</dbReference>
<feature type="compositionally biased region" description="Acidic residues" evidence="13">
    <location>
        <begin position="415"/>
        <end position="427"/>
    </location>
</feature>
<dbReference type="InterPro" id="IPR022165">
    <property type="entry name" value="PKK"/>
</dbReference>
<dbReference type="InterPro" id="IPR017441">
    <property type="entry name" value="Protein_kinase_ATP_BS"/>
</dbReference>
<dbReference type="InterPro" id="IPR008271">
    <property type="entry name" value="Ser/Thr_kinase_AS"/>
</dbReference>
<dbReference type="Gene3D" id="1.10.510.10">
    <property type="entry name" value="Transferase(Phosphotransferase) domain 1"/>
    <property type="match status" value="1"/>
</dbReference>
<dbReference type="Ensembl" id="ENSNMLT00000027283.1">
    <property type="protein sequence ID" value="ENSNMLP00000024387.1"/>
    <property type="gene ID" value="ENSNMLG00000015142.1"/>
</dbReference>
<evidence type="ECO:0000256" key="9">
    <source>
        <dbReference type="ARBA" id="ARBA00047899"/>
    </source>
</evidence>
<dbReference type="SUPFAM" id="SSF56112">
    <property type="entry name" value="Protein kinase-like (PK-like)"/>
    <property type="match status" value="1"/>
</dbReference>
<keyword evidence="5" id="KW-0808">Transferase</keyword>
<feature type="coiled-coil region" evidence="12">
    <location>
        <begin position="703"/>
        <end position="768"/>
    </location>
</feature>
<dbReference type="AlphaFoldDB" id="A0A8C6TP43"/>
<feature type="domain" description="Protein kinase" evidence="14">
    <location>
        <begin position="34"/>
        <end position="292"/>
    </location>
</feature>
<dbReference type="GO" id="GO:0004674">
    <property type="term" value="F:protein serine/threonine kinase activity"/>
    <property type="evidence" value="ECO:0007669"/>
    <property type="project" value="UniProtKB-KW"/>
</dbReference>
<evidence type="ECO:0000313" key="15">
    <source>
        <dbReference type="Ensembl" id="ENSNMLP00000024387.1"/>
    </source>
</evidence>
<evidence type="ECO:0000256" key="1">
    <source>
        <dbReference type="ARBA" id="ARBA00008874"/>
    </source>
</evidence>
<name>A0A8C6TP43_9GOBI</name>
<keyword evidence="3" id="KW-0723">Serine/threonine-protein kinase</keyword>
<dbReference type="PANTHER" id="PTHR46538">
    <property type="entry name" value="PROTEIN KINASE DOMAIN-CONTAINING PROTEIN"/>
    <property type="match status" value="1"/>
</dbReference>
<organism evidence="15 16">
    <name type="scientific">Neogobius melanostomus</name>
    <name type="common">round goby</name>
    <dbReference type="NCBI Taxonomy" id="47308"/>
    <lineage>
        <taxon>Eukaryota</taxon>
        <taxon>Metazoa</taxon>
        <taxon>Chordata</taxon>
        <taxon>Craniata</taxon>
        <taxon>Vertebrata</taxon>
        <taxon>Euteleostomi</taxon>
        <taxon>Actinopterygii</taxon>
        <taxon>Neopterygii</taxon>
        <taxon>Teleostei</taxon>
        <taxon>Neoteleostei</taxon>
        <taxon>Acanthomorphata</taxon>
        <taxon>Gobiaria</taxon>
        <taxon>Gobiiformes</taxon>
        <taxon>Gobioidei</taxon>
        <taxon>Gobiidae</taxon>
        <taxon>Benthophilinae</taxon>
        <taxon>Neogobiini</taxon>
        <taxon>Neogobius</taxon>
    </lineage>
</organism>
<dbReference type="InterPro" id="IPR011009">
    <property type="entry name" value="Kinase-like_dom_sf"/>
</dbReference>
<comment type="catalytic activity">
    <reaction evidence="9">
        <text>L-threonyl-[protein] + ATP = O-phospho-L-threonyl-[protein] + ADP + H(+)</text>
        <dbReference type="Rhea" id="RHEA:46608"/>
        <dbReference type="Rhea" id="RHEA-COMP:11060"/>
        <dbReference type="Rhea" id="RHEA-COMP:11605"/>
        <dbReference type="ChEBI" id="CHEBI:15378"/>
        <dbReference type="ChEBI" id="CHEBI:30013"/>
        <dbReference type="ChEBI" id="CHEBI:30616"/>
        <dbReference type="ChEBI" id="CHEBI:61977"/>
        <dbReference type="ChEBI" id="CHEBI:456216"/>
        <dbReference type="EC" id="2.7.11.1"/>
    </reaction>
</comment>
<dbReference type="EC" id="2.7.11.1" evidence="2"/>
<dbReference type="SMART" id="SM00220">
    <property type="entry name" value="S_TKc"/>
    <property type="match status" value="1"/>
</dbReference>
<reference evidence="15" key="2">
    <citation type="submission" date="2025-09" db="UniProtKB">
        <authorList>
            <consortium name="Ensembl"/>
        </authorList>
    </citation>
    <scope>IDENTIFICATION</scope>
</reference>
<evidence type="ECO:0000256" key="2">
    <source>
        <dbReference type="ARBA" id="ARBA00012513"/>
    </source>
</evidence>
<comment type="catalytic activity">
    <reaction evidence="10">
        <text>L-seryl-[protein] + ATP = O-phospho-L-seryl-[protein] + ADP + H(+)</text>
        <dbReference type="Rhea" id="RHEA:17989"/>
        <dbReference type="Rhea" id="RHEA-COMP:9863"/>
        <dbReference type="Rhea" id="RHEA-COMP:11604"/>
        <dbReference type="ChEBI" id="CHEBI:15378"/>
        <dbReference type="ChEBI" id="CHEBI:29999"/>
        <dbReference type="ChEBI" id="CHEBI:30616"/>
        <dbReference type="ChEBI" id="CHEBI:83421"/>
        <dbReference type="ChEBI" id="CHEBI:456216"/>
        <dbReference type="EC" id="2.7.11.1"/>
    </reaction>
</comment>
<evidence type="ECO:0000256" key="4">
    <source>
        <dbReference type="ARBA" id="ARBA00022553"/>
    </source>
</evidence>
<dbReference type="Gene3D" id="3.30.200.20">
    <property type="entry name" value="Phosphorylase Kinase, domain 1"/>
    <property type="match status" value="1"/>
</dbReference>
<evidence type="ECO:0000259" key="14">
    <source>
        <dbReference type="PROSITE" id="PS50011"/>
    </source>
</evidence>
<proteinExistence type="inferred from homology"/>
<dbReference type="PANTHER" id="PTHR46538:SF1">
    <property type="entry name" value="NON-SPECIFIC SERINE_THREONINE PROTEIN KINASE"/>
    <property type="match status" value="1"/>
</dbReference>
<evidence type="ECO:0000256" key="10">
    <source>
        <dbReference type="ARBA" id="ARBA00048679"/>
    </source>
</evidence>
<keyword evidence="7" id="KW-0418">Kinase</keyword>
<keyword evidence="16" id="KW-1185">Reference proteome</keyword>
<feature type="coiled-coil region" evidence="12">
    <location>
        <begin position="825"/>
        <end position="882"/>
    </location>
</feature>
<keyword evidence="12" id="KW-0175">Coiled coil</keyword>
<dbReference type="Proteomes" id="UP000694523">
    <property type="component" value="Unplaced"/>
</dbReference>
<evidence type="ECO:0000256" key="13">
    <source>
        <dbReference type="SAM" id="MobiDB-lite"/>
    </source>
</evidence>
<dbReference type="PROSITE" id="PS00107">
    <property type="entry name" value="PROTEIN_KINASE_ATP"/>
    <property type="match status" value="1"/>
</dbReference>
<evidence type="ECO:0000256" key="7">
    <source>
        <dbReference type="ARBA" id="ARBA00022777"/>
    </source>
</evidence>
<dbReference type="GO" id="GO:0005524">
    <property type="term" value="F:ATP binding"/>
    <property type="evidence" value="ECO:0007669"/>
    <property type="project" value="UniProtKB-UniRule"/>
</dbReference>
<evidence type="ECO:0000256" key="5">
    <source>
        <dbReference type="ARBA" id="ARBA00022679"/>
    </source>
</evidence>
<evidence type="ECO:0000256" key="3">
    <source>
        <dbReference type="ARBA" id="ARBA00022527"/>
    </source>
</evidence>
<feature type="coiled-coil region" evidence="12">
    <location>
        <begin position="564"/>
        <end position="632"/>
    </location>
</feature>
<dbReference type="PROSITE" id="PS50011">
    <property type="entry name" value="PROTEIN_KINASE_DOM"/>
    <property type="match status" value="1"/>
</dbReference>
<keyword evidence="8 11" id="KW-0067">ATP-binding</keyword>
<keyword evidence="4" id="KW-0597">Phosphoprotein</keyword>
<dbReference type="InterPro" id="IPR051585">
    <property type="entry name" value="STE20_Ser/Thr_Kinases"/>
</dbReference>
<protein>
    <recommendedName>
        <fullName evidence="2">non-specific serine/threonine protein kinase</fullName>
        <ecNumber evidence="2">2.7.11.1</ecNumber>
    </recommendedName>
</protein>
<evidence type="ECO:0000313" key="16">
    <source>
        <dbReference type="Proteomes" id="UP000694523"/>
    </source>
</evidence>
<feature type="binding site" evidence="11">
    <location>
        <position position="63"/>
    </location>
    <ligand>
        <name>ATP</name>
        <dbReference type="ChEBI" id="CHEBI:30616"/>
    </ligand>
</feature>
<dbReference type="InterPro" id="IPR000719">
    <property type="entry name" value="Prot_kinase_dom"/>
</dbReference>
<evidence type="ECO:0000256" key="11">
    <source>
        <dbReference type="PROSITE-ProRule" id="PRU10141"/>
    </source>
</evidence>
<evidence type="ECO:0000256" key="6">
    <source>
        <dbReference type="ARBA" id="ARBA00022741"/>
    </source>
</evidence>
<sequence>MSFFNFRKIFKFGPDRKKKQYEHVHRDVNPEEIWDIIGELGDGAFGKVYKAQNKQNGTFAAAKVIDTKTEDELEDYMVEIEILASCDHHHIVKLLDAFYFEGKLWILIEFCAGGAVDAIMLELERPLTEPQIRMVCKQTLEALLYLHENKIIHRDLKAGNILLSLEGDVKLADFGVSAKNTKTLQRRDSFIGTPYWMAPEVVMCETSKDRPYDYKADIWSLGVTLIELAQVEPPNHEMNPMRVLLKIAKSEPPTLMHPSRWSPEFSDFLRRSLDKNVDHRWSTAQLLQHPFVTSVTDSKPLRELIAEAKAEVTEIIEESKEEEEEEEPETPLVCSLSKHQPEHVSLPAEDRANLSEVQQAPAQDVKEDLTEKEAEAKPDNEESAAVPVDLPQSENVEIVDIPAPESKQDEIIEEKSEEEPIVEEPIVEEPIKEDMDIVKDEDMASIQDTAEAKVEKDVEDQPQEAIEQIDLAPETKEETTEEIEKMNEEQPQEVETLDTLLDTDVNNVKDSVVEISQEVNSIDLNKKTLKKTRKFMVDGVEVSVTTSKIVSENDTKSEELRFLRRQELRELRLLQKEEQRAQQQLSNKLQQQREHIYRRFEQETTAKKRQYDQELENLEKKQKQTIERLEHDHTSWLRDEAKRIKSEQDKELSKFQNMMKNRKKEVRWCMGLIYPALFLSGSKEQEFLQKQQQELDSALKKIIQQHKLEISTIERDCLNHKQQLLRAREAAMWELEELEMSLSRCSQMQRYNQRLIEELKNRQTQERARLPKIQRSEAKTRMAMFKKSLRITATAAATPEQERERIKQFAAQEEKRQKGERLHQHQKHENQMRDLQLQCDANIRELQQLQNEKCHLLIEHETQKLKELDEEHSQEIKEWREKLRPRKKALEEEFQRKLQEQEVFFRMSGESECLNPTTQSRVSKFYPIPNMHNSGV</sequence>
<feature type="compositionally biased region" description="Acidic residues" evidence="13">
    <location>
        <begin position="317"/>
        <end position="329"/>
    </location>
</feature>
<feature type="region of interest" description="Disordered" evidence="13">
    <location>
        <begin position="356"/>
        <end position="434"/>
    </location>
</feature>
<evidence type="ECO:0000256" key="12">
    <source>
        <dbReference type="SAM" id="Coils"/>
    </source>
</evidence>
<keyword evidence="6 11" id="KW-0547">Nucleotide-binding</keyword>
<dbReference type="Pfam" id="PF00069">
    <property type="entry name" value="Pkinase"/>
    <property type="match status" value="1"/>
</dbReference>
<dbReference type="FunFam" id="3.30.200.20:FF:000120">
    <property type="entry name" value="STE20-like serine/threonine-protein kinase"/>
    <property type="match status" value="1"/>
</dbReference>
<accession>A0A8C6TP43</accession>